<dbReference type="AlphaFoldDB" id="A0A369CDF2"/>
<comment type="subunit">
    <text evidence="3 6">Homotrimer; associates with NifD.</text>
</comment>
<dbReference type="PIRSF" id="PIRSF005790">
    <property type="entry name" value="NifW"/>
    <property type="match status" value="1"/>
</dbReference>
<dbReference type="Pfam" id="PF03206">
    <property type="entry name" value="NifW"/>
    <property type="match status" value="1"/>
</dbReference>
<evidence type="ECO:0000256" key="3">
    <source>
        <dbReference type="ARBA" id="ARBA00011284"/>
    </source>
</evidence>
<accession>A0A369CDF2</accession>
<comment type="function">
    <text evidence="1 6">May protect the nitrogenase Fe-Mo protein from oxidative damage.</text>
</comment>
<gene>
    <name evidence="6" type="primary">nifW</name>
    <name evidence="7" type="ORF">DFQ59_102380</name>
</gene>
<dbReference type="HAMAP" id="MF_00529">
    <property type="entry name" value="NifW"/>
    <property type="match status" value="1"/>
</dbReference>
<evidence type="ECO:0000256" key="6">
    <source>
        <dbReference type="HAMAP-Rule" id="MF_00529"/>
    </source>
</evidence>
<proteinExistence type="inferred from homology"/>
<evidence type="ECO:0000256" key="4">
    <source>
        <dbReference type="ARBA" id="ARBA00016274"/>
    </source>
</evidence>
<organism evidence="7 8">
    <name type="scientific">Thioalbus denitrificans</name>
    <dbReference type="NCBI Taxonomy" id="547122"/>
    <lineage>
        <taxon>Bacteria</taxon>
        <taxon>Pseudomonadati</taxon>
        <taxon>Pseudomonadota</taxon>
        <taxon>Gammaproteobacteria</taxon>
        <taxon>Chromatiales</taxon>
        <taxon>Ectothiorhodospiraceae</taxon>
        <taxon>Thioalbus</taxon>
    </lineage>
</organism>
<evidence type="ECO:0000256" key="1">
    <source>
        <dbReference type="ARBA" id="ARBA00002247"/>
    </source>
</evidence>
<protein>
    <recommendedName>
        <fullName evidence="4 6">Nitrogenase-stabilizing/protective protein NifW</fullName>
    </recommendedName>
</protein>
<dbReference type="EMBL" id="QPJY01000002">
    <property type="protein sequence ID" value="RCX32030.1"/>
    <property type="molecule type" value="Genomic_DNA"/>
</dbReference>
<dbReference type="InterPro" id="IPR004893">
    <property type="entry name" value="NifW"/>
</dbReference>
<sequence>MRLAGTAGPYRENEEMTDSNMELDLEELGSAEEFLDYFGIAFVPSVVQVNRLHILQRFHDYIDAAGALPPQEEARHALFRSLLSRAYSDFVHSDARAEKVFRVFRMHEPQPVFIPVDQLIRH</sequence>
<reference evidence="7 8" key="1">
    <citation type="submission" date="2018-07" db="EMBL/GenBank/DDBJ databases">
        <title>Genomic Encyclopedia of Type Strains, Phase IV (KMG-IV): sequencing the most valuable type-strain genomes for metagenomic binning, comparative biology and taxonomic classification.</title>
        <authorList>
            <person name="Goeker M."/>
        </authorList>
    </citation>
    <scope>NUCLEOTIDE SEQUENCE [LARGE SCALE GENOMIC DNA]</scope>
    <source>
        <strain evidence="7 8">DSM 26407</strain>
    </source>
</reference>
<keyword evidence="5 6" id="KW-0535">Nitrogen fixation</keyword>
<name>A0A369CDF2_9GAMM</name>
<dbReference type="Proteomes" id="UP000252707">
    <property type="component" value="Unassembled WGS sequence"/>
</dbReference>
<evidence type="ECO:0000256" key="5">
    <source>
        <dbReference type="ARBA" id="ARBA00023231"/>
    </source>
</evidence>
<dbReference type="GO" id="GO:0009399">
    <property type="term" value="P:nitrogen fixation"/>
    <property type="evidence" value="ECO:0007669"/>
    <property type="project" value="UniProtKB-UniRule"/>
</dbReference>
<evidence type="ECO:0000313" key="8">
    <source>
        <dbReference type="Proteomes" id="UP000252707"/>
    </source>
</evidence>
<comment type="similarity">
    <text evidence="2 6">Belongs to the NifW family.</text>
</comment>
<keyword evidence="8" id="KW-1185">Reference proteome</keyword>
<evidence type="ECO:0000256" key="2">
    <source>
        <dbReference type="ARBA" id="ARBA00008351"/>
    </source>
</evidence>
<comment type="caution">
    <text evidence="7">The sequence shown here is derived from an EMBL/GenBank/DDBJ whole genome shotgun (WGS) entry which is preliminary data.</text>
</comment>
<evidence type="ECO:0000313" key="7">
    <source>
        <dbReference type="EMBL" id="RCX32030.1"/>
    </source>
</evidence>